<keyword evidence="9" id="KW-1185">Reference proteome</keyword>
<dbReference type="EMBL" id="CP077062">
    <property type="protein sequence ID" value="QWZ07942.1"/>
    <property type="molecule type" value="Genomic_DNA"/>
</dbReference>
<name>A0A975XZZ3_9ACTN</name>
<comment type="subcellular location">
    <subcellularLocation>
        <location evidence="1">Membrane</location>
        <topology evidence="1">Multi-pass membrane protein</topology>
    </subcellularLocation>
</comment>
<feature type="transmembrane region" description="Helical" evidence="6">
    <location>
        <begin position="12"/>
        <end position="35"/>
    </location>
</feature>
<feature type="transmembrane region" description="Helical" evidence="6">
    <location>
        <begin position="374"/>
        <end position="397"/>
    </location>
</feature>
<evidence type="ECO:0000256" key="1">
    <source>
        <dbReference type="ARBA" id="ARBA00004141"/>
    </source>
</evidence>
<organism evidence="8 9">
    <name type="scientific">Nocardioides panacis</name>
    <dbReference type="NCBI Taxonomy" id="2849501"/>
    <lineage>
        <taxon>Bacteria</taxon>
        <taxon>Bacillati</taxon>
        <taxon>Actinomycetota</taxon>
        <taxon>Actinomycetes</taxon>
        <taxon>Propionibacteriales</taxon>
        <taxon>Nocardioidaceae</taxon>
        <taxon>Nocardioides</taxon>
    </lineage>
</organism>
<feature type="transmembrane region" description="Helical" evidence="6">
    <location>
        <begin position="418"/>
        <end position="437"/>
    </location>
</feature>
<feature type="transmembrane region" description="Helical" evidence="6">
    <location>
        <begin position="349"/>
        <end position="368"/>
    </location>
</feature>
<evidence type="ECO:0000313" key="8">
    <source>
        <dbReference type="EMBL" id="QWZ07942.1"/>
    </source>
</evidence>
<dbReference type="InterPro" id="IPR011701">
    <property type="entry name" value="MFS"/>
</dbReference>
<gene>
    <name evidence="8" type="ORF">KRR39_21670</name>
</gene>
<dbReference type="GO" id="GO:0022857">
    <property type="term" value="F:transmembrane transporter activity"/>
    <property type="evidence" value="ECO:0007669"/>
    <property type="project" value="InterPro"/>
</dbReference>
<feature type="transmembrane region" description="Helical" evidence="6">
    <location>
        <begin position="317"/>
        <end position="337"/>
    </location>
</feature>
<feature type="transmembrane region" description="Helical" evidence="6">
    <location>
        <begin position="107"/>
        <end position="125"/>
    </location>
</feature>
<reference evidence="8" key="1">
    <citation type="submission" date="2021-06" db="EMBL/GenBank/DDBJ databases">
        <title>Complete genome sequence of Nocardioides sp. G188.</title>
        <authorList>
            <person name="Im W.-T."/>
        </authorList>
    </citation>
    <scope>NUCLEOTIDE SEQUENCE</scope>
    <source>
        <strain evidence="8">G188</strain>
    </source>
</reference>
<proteinExistence type="predicted"/>
<evidence type="ECO:0000259" key="7">
    <source>
        <dbReference type="PROSITE" id="PS50850"/>
    </source>
</evidence>
<feature type="transmembrane region" description="Helical" evidence="6">
    <location>
        <begin position="238"/>
        <end position="257"/>
    </location>
</feature>
<dbReference type="Proteomes" id="UP000683575">
    <property type="component" value="Chromosome"/>
</dbReference>
<dbReference type="AlphaFoldDB" id="A0A975XZZ3"/>
<evidence type="ECO:0000256" key="5">
    <source>
        <dbReference type="ARBA" id="ARBA00023136"/>
    </source>
</evidence>
<evidence type="ECO:0000256" key="4">
    <source>
        <dbReference type="ARBA" id="ARBA00022989"/>
    </source>
</evidence>
<dbReference type="PANTHER" id="PTHR42718">
    <property type="entry name" value="MAJOR FACILITATOR SUPERFAMILY MULTIDRUG TRANSPORTER MFSC"/>
    <property type="match status" value="1"/>
</dbReference>
<evidence type="ECO:0000256" key="2">
    <source>
        <dbReference type="ARBA" id="ARBA00022448"/>
    </source>
</evidence>
<feature type="transmembrane region" description="Helical" evidence="6">
    <location>
        <begin position="146"/>
        <end position="167"/>
    </location>
</feature>
<evidence type="ECO:0000313" key="9">
    <source>
        <dbReference type="Proteomes" id="UP000683575"/>
    </source>
</evidence>
<dbReference type="KEGG" id="nps:KRR39_21670"/>
<keyword evidence="5 6" id="KW-0472">Membrane</keyword>
<dbReference type="GO" id="GO:0016020">
    <property type="term" value="C:membrane"/>
    <property type="evidence" value="ECO:0007669"/>
    <property type="project" value="UniProtKB-SubCell"/>
</dbReference>
<keyword evidence="3 6" id="KW-0812">Transmembrane</keyword>
<feature type="transmembrane region" description="Helical" evidence="6">
    <location>
        <begin position="277"/>
        <end position="297"/>
    </location>
</feature>
<feature type="domain" description="Major facilitator superfamily (MFS) profile" evidence="7">
    <location>
        <begin position="11"/>
        <end position="477"/>
    </location>
</feature>
<dbReference type="PANTHER" id="PTHR42718:SF9">
    <property type="entry name" value="MAJOR FACILITATOR SUPERFAMILY MULTIDRUG TRANSPORTER MFSC"/>
    <property type="match status" value="1"/>
</dbReference>
<evidence type="ECO:0000256" key="6">
    <source>
        <dbReference type="SAM" id="Phobius"/>
    </source>
</evidence>
<dbReference type="PROSITE" id="PS50850">
    <property type="entry name" value="MFS"/>
    <property type="match status" value="1"/>
</dbReference>
<feature type="transmembrane region" description="Helical" evidence="6">
    <location>
        <begin position="55"/>
        <end position="72"/>
    </location>
</feature>
<keyword evidence="2" id="KW-0813">Transport</keyword>
<dbReference type="RefSeq" id="WP_216939452.1">
    <property type="nucleotide sequence ID" value="NZ_CP077062.1"/>
</dbReference>
<feature type="transmembrane region" description="Helical" evidence="6">
    <location>
        <begin position="179"/>
        <end position="201"/>
    </location>
</feature>
<feature type="transmembrane region" description="Helical" evidence="6">
    <location>
        <begin position="213"/>
        <end position="232"/>
    </location>
</feature>
<feature type="transmembrane region" description="Helical" evidence="6">
    <location>
        <begin position="449"/>
        <end position="472"/>
    </location>
</feature>
<keyword evidence="4 6" id="KW-1133">Transmembrane helix</keyword>
<dbReference type="Pfam" id="PF07690">
    <property type="entry name" value="MFS_1"/>
    <property type="match status" value="1"/>
</dbReference>
<accession>A0A975XZZ3</accession>
<sequence length="481" mass="48983">MTTTVRPTTPRTGLWTVVGFLVGVEVASGILQGYYTPIFSDIARHLSIRDADVNWFEAAQLVVSALVVPLLARLGDLIGHRNVLLVSTAVTALASWAVAFSPGFTTFLVAWALQGFYVVWLPLEVSIIHRRTAGTGRQTVLTRRAAAFLVAALELGVIVGALTSGALVDGGAASMTTVLMVPAVAVTLCFVVVWFGVAATAPAGHGTVDWRGFGLVTLALALVMGGLILVRLQGPGSLAAWVLVLLGLLALVPFARFELRVAEPLIDVRLLATPGQWPVQLTAFLFGMSVLGAQIPLSTFARTDPAVVGYGLGASAGFVSTLIGVYVVALVAGALLLPVVARGLGTRGAMVAACVLVAVGYGLFLPFHGSTLEALVNMAVAGVGSGGLVAALPAAAAAAAPADRTGFVTGMTNTTKTIGGAIASSVFAIALATTGSLDPDSAAGHAPLGGYLTVWAVCAGTALLAAAALLVVPRQAFAERT</sequence>
<feature type="transmembrane region" description="Helical" evidence="6">
    <location>
        <begin position="84"/>
        <end position="101"/>
    </location>
</feature>
<evidence type="ECO:0000256" key="3">
    <source>
        <dbReference type="ARBA" id="ARBA00022692"/>
    </source>
</evidence>
<dbReference type="InterPro" id="IPR020846">
    <property type="entry name" value="MFS_dom"/>
</dbReference>
<protein>
    <submittedName>
        <fullName evidence="8">MFS transporter</fullName>
    </submittedName>
</protein>